<gene>
    <name evidence="8" type="ORF">SEVIR_3G242700v2</name>
</gene>
<feature type="domain" description="GYF" evidence="5">
    <location>
        <begin position="781"/>
        <end position="835"/>
    </location>
</feature>
<dbReference type="GO" id="GO:0003677">
    <property type="term" value="F:DNA binding"/>
    <property type="evidence" value="ECO:0007669"/>
    <property type="project" value="InterPro"/>
</dbReference>
<dbReference type="InterPro" id="IPR055198">
    <property type="entry name" value="NSD_PHD"/>
</dbReference>
<dbReference type="SUPFAM" id="SSF57903">
    <property type="entry name" value="FYVE/PHD zinc finger"/>
    <property type="match status" value="1"/>
</dbReference>
<dbReference type="InterPro" id="IPR013083">
    <property type="entry name" value="Znf_RING/FYVE/PHD"/>
</dbReference>
<proteinExistence type="predicted"/>
<feature type="domain" description="DM2" evidence="7">
    <location>
        <begin position="255"/>
        <end position="338"/>
    </location>
</feature>
<dbReference type="Pfam" id="PF22908">
    <property type="entry name" value="PHD_NSD"/>
    <property type="match status" value="1"/>
</dbReference>
<evidence type="ECO:0000313" key="9">
    <source>
        <dbReference type="Proteomes" id="UP000298652"/>
    </source>
</evidence>
<dbReference type="Gene3D" id="3.30.40.10">
    <property type="entry name" value="Zinc/RING finger domain, C3HC4 (zinc finger)"/>
    <property type="match status" value="1"/>
</dbReference>
<feature type="compositionally biased region" description="Basic and acidic residues" evidence="4">
    <location>
        <begin position="751"/>
        <end position="760"/>
    </location>
</feature>
<dbReference type="InterPro" id="IPR011011">
    <property type="entry name" value="Znf_FYVE_PHD"/>
</dbReference>
<evidence type="ECO:0000256" key="1">
    <source>
        <dbReference type="ARBA" id="ARBA00022723"/>
    </source>
</evidence>
<dbReference type="Pfam" id="PF25980">
    <property type="entry name" value="NERD_plant"/>
    <property type="match status" value="1"/>
</dbReference>
<evidence type="ECO:0000259" key="6">
    <source>
        <dbReference type="PROSITE" id="PS51360"/>
    </source>
</evidence>
<dbReference type="InterPro" id="IPR003121">
    <property type="entry name" value="SWIB_MDM2_domain"/>
</dbReference>
<evidence type="ECO:0000259" key="5">
    <source>
        <dbReference type="PROSITE" id="PS50829"/>
    </source>
</evidence>
<dbReference type="InterPro" id="IPR003169">
    <property type="entry name" value="GYF"/>
</dbReference>
<protein>
    <recommendedName>
        <fullName evidence="10">GYF domain-containing protein</fullName>
    </recommendedName>
</protein>
<dbReference type="Gene3D" id="3.90.70.200">
    <property type="entry name" value="Plus-3 domain"/>
    <property type="match status" value="1"/>
</dbReference>
<dbReference type="InterPro" id="IPR004343">
    <property type="entry name" value="Plus-3_dom"/>
</dbReference>
<keyword evidence="1" id="KW-0479">Metal-binding</keyword>
<evidence type="ECO:0000256" key="2">
    <source>
        <dbReference type="ARBA" id="ARBA00022771"/>
    </source>
</evidence>
<dbReference type="Gene3D" id="1.10.245.10">
    <property type="entry name" value="SWIB/MDM2 domain"/>
    <property type="match status" value="1"/>
</dbReference>
<dbReference type="CDD" id="cd10567">
    <property type="entry name" value="SWIB-MDM2_like"/>
    <property type="match status" value="1"/>
</dbReference>
<dbReference type="SUPFAM" id="SSF47592">
    <property type="entry name" value="SWIB/MDM2 domain"/>
    <property type="match status" value="1"/>
</dbReference>
<feature type="region of interest" description="Disordered" evidence="4">
    <location>
        <begin position="726"/>
        <end position="762"/>
    </location>
</feature>
<feature type="compositionally biased region" description="Polar residues" evidence="4">
    <location>
        <begin position="658"/>
        <end position="680"/>
    </location>
</feature>
<evidence type="ECO:0000256" key="4">
    <source>
        <dbReference type="SAM" id="MobiDB-lite"/>
    </source>
</evidence>
<dbReference type="PROSITE" id="PS51360">
    <property type="entry name" value="PLUS3"/>
    <property type="match status" value="1"/>
</dbReference>
<name>A0A4U6VCP5_SETVI</name>
<feature type="region of interest" description="Disordered" evidence="4">
    <location>
        <begin position="636"/>
        <end position="681"/>
    </location>
</feature>
<dbReference type="SMART" id="SM00249">
    <property type="entry name" value="PHD"/>
    <property type="match status" value="1"/>
</dbReference>
<evidence type="ECO:0000256" key="3">
    <source>
        <dbReference type="ARBA" id="ARBA00022833"/>
    </source>
</evidence>
<dbReference type="CDD" id="cd00072">
    <property type="entry name" value="GYF"/>
    <property type="match status" value="1"/>
</dbReference>
<dbReference type="Gene3D" id="3.30.1490.40">
    <property type="match status" value="1"/>
</dbReference>
<feature type="domain" description="Plus3" evidence="6">
    <location>
        <begin position="385"/>
        <end position="518"/>
    </location>
</feature>
<dbReference type="InterPro" id="IPR045894">
    <property type="entry name" value="At5g08430-like"/>
</dbReference>
<keyword evidence="3" id="KW-0862">Zinc</keyword>
<keyword evidence="2" id="KW-0863">Zinc-finger</keyword>
<evidence type="ECO:0008006" key="10">
    <source>
        <dbReference type="Google" id="ProtNLM"/>
    </source>
</evidence>
<dbReference type="Proteomes" id="UP000298652">
    <property type="component" value="Chromosome 3"/>
</dbReference>
<dbReference type="PROSITE" id="PS50829">
    <property type="entry name" value="GYF"/>
    <property type="match status" value="1"/>
</dbReference>
<keyword evidence="9" id="KW-1185">Reference proteome</keyword>
<dbReference type="SUPFAM" id="SSF55277">
    <property type="entry name" value="GYF domain"/>
    <property type="match status" value="1"/>
</dbReference>
<dbReference type="PANTHER" id="PTHR46851:SF11">
    <property type="entry name" value="GYF DOMAIN-CONTAINING PROTEIN"/>
    <property type="match status" value="1"/>
</dbReference>
<dbReference type="InterPro" id="IPR036128">
    <property type="entry name" value="Plus3-like_sf"/>
</dbReference>
<dbReference type="Pfam" id="PF02213">
    <property type="entry name" value="GYF"/>
    <property type="match status" value="1"/>
</dbReference>
<dbReference type="Pfam" id="PF03126">
    <property type="entry name" value="Plus-3"/>
    <property type="match status" value="1"/>
</dbReference>
<dbReference type="OMA" id="MGFCNNC"/>
<dbReference type="InterPro" id="IPR001965">
    <property type="entry name" value="Znf_PHD"/>
</dbReference>
<organism evidence="8 9">
    <name type="scientific">Setaria viridis</name>
    <name type="common">Green bristlegrass</name>
    <name type="synonym">Setaria italica subsp. viridis</name>
    <dbReference type="NCBI Taxonomy" id="4556"/>
    <lineage>
        <taxon>Eukaryota</taxon>
        <taxon>Viridiplantae</taxon>
        <taxon>Streptophyta</taxon>
        <taxon>Embryophyta</taxon>
        <taxon>Tracheophyta</taxon>
        <taxon>Spermatophyta</taxon>
        <taxon>Magnoliopsida</taxon>
        <taxon>Liliopsida</taxon>
        <taxon>Poales</taxon>
        <taxon>Poaceae</taxon>
        <taxon>PACMAD clade</taxon>
        <taxon>Panicoideae</taxon>
        <taxon>Panicodae</taxon>
        <taxon>Paniceae</taxon>
        <taxon>Cenchrinae</taxon>
        <taxon>Setaria</taxon>
    </lineage>
</organism>
<dbReference type="InterPro" id="IPR036885">
    <property type="entry name" value="SWIB_MDM2_dom_sf"/>
</dbReference>
<dbReference type="InterPro" id="IPR058668">
    <property type="entry name" value="NERD_dom"/>
</dbReference>
<dbReference type="Gramene" id="TKW27201">
    <property type="protein sequence ID" value="TKW27201"/>
    <property type="gene ID" value="SEVIR_3G242700v2"/>
</dbReference>
<feature type="region of interest" description="Disordered" evidence="4">
    <location>
        <begin position="1"/>
        <end position="29"/>
    </location>
</feature>
<dbReference type="Pfam" id="PF02201">
    <property type="entry name" value="SWIB"/>
    <property type="match status" value="1"/>
</dbReference>
<reference evidence="8" key="1">
    <citation type="submission" date="2019-03" db="EMBL/GenBank/DDBJ databases">
        <title>WGS assembly of Setaria viridis.</title>
        <authorList>
            <person name="Huang P."/>
            <person name="Jenkins J."/>
            <person name="Grimwood J."/>
            <person name="Barry K."/>
            <person name="Healey A."/>
            <person name="Mamidi S."/>
            <person name="Sreedasyam A."/>
            <person name="Shu S."/>
            <person name="Feldman M."/>
            <person name="Wu J."/>
            <person name="Yu Y."/>
            <person name="Chen C."/>
            <person name="Johnson J."/>
            <person name="Rokhsar D."/>
            <person name="Baxter I."/>
            <person name="Schmutz J."/>
            <person name="Brutnell T."/>
            <person name="Kellogg E."/>
        </authorList>
    </citation>
    <scope>NUCLEOTIDE SEQUENCE [LARGE SCALE GENOMIC DNA]</scope>
</reference>
<dbReference type="GO" id="GO:0008270">
    <property type="term" value="F:zinc ion binding"/>
    <property type="evidence" value="ECO:0007669"/>
    <property type="project" value="UniProtKB-KW"/>
</dbReference>
<dbReference type="SMART" id="SM00444">
    <property type="entry name" value="GYF"/>
    <property type="match status" value="1"/>
</dbReference>
<dbReference type="AlphaFoldDB" id="A0A4U6VCP5"/>
<sequence>MGNRARSGRRRRAGGGDGGEASSSKRLRWVAEEEQEEEEEAVDGEDLCFVCKDGGELRVCDFRSCHKAYHPVCVGKDSDFLNSNEEFICEWHTCFICKGRSRYYCYCCPWHTFCQGCVSQAEFVPVLRKTKGFCINCLRMAIMIEKNVDVDSDGERADFNDRATYEFLFKEYWEIVRDKEGMTLDKLEEAYAILKRGQNCKPDPDLEKLPDEERNSDAEFVGHSDDSDEELSSRAKLNGMTMKIKSFRKGAKSMRNGFVGWGSKELIEFLSSIGKDTSETLDQYGVADVVKNYIRQNDLLQKDKKKLVICDEKLQPLFRKSKVRYNKIHYLLERHIAANMILEDEALASSEDNRDSVMTKKARIASYQPSAPKRTPEINKRCFASLVCDNINLIYLRRSLVVHLLKEPDTFESKVIGCFVRIKNDRKDYSFHMHKKLYQLGQVTGIRKTTEEDKIKDISDVLLCIFNMPDISISMLSDEDFDEEECQDLRLLAQNKSFKRYTVGDLEEKARSLRKDIMSHWINRELQRLDRLIDMANEKGWRKAKDEYLDKKQLLRKPSEQQRLLEEVPRVIPEMEDSKDTEVQVTTRDRSTQKSTVAFQGTNAGSTVSLKRCSEEKYKGTNGTRASFFKSTAEEKFKGTGGERELSLKSLSEEKSEATNANTDGGTSVTHTQKPGTEANNVCGIPSVQNLDNNAADKGAEVSVDGDTAGAIVQRQSIEATDVITIDDDDDDHPREKSGQATVDLDADDAGDTHHAEHKTNNISRRGHRNVKVKRGASLHMRMWHYIDPQGDEQGPFTMEHLRNWWNNGYFRDDFRVWRTGQTSDTAIKLIDALQLIDEVVAVTGPHVVDD</sequence>
<dbReference type="PROSITE" id="PS51925">
    <property type="entry name" value="SWIB_MDM2"/>
    <property type="match status" value="1"/>
</dbReference>
<dbReference type="SUPFAM" id="SSF159042">
    <property type="entry name" value="Plus3-like"/>
    <property type="match status" value="1"/>
</dbReference>
<dbReference type="CDD" id="cd15568">
    <property type="entry name" value="PHD5_NSD"/>
    <property type="match status" value="1"/>
</dbReference>
<accession>A0A4U6VCP5</accession>
<dbReference type="InterPro" id="IPR035445">
    <property type="entry name" value="GYF-like_dom_sf"/>
</dbReference>
<feature type="compositionally biased region" description="Basic residues" evidence="4">
    <location>
        <begin position="1"/>
        <end position="13"/>
    </location>
</feature>
<feature type="compositionally biased region" description="Basic and acidic residues" evidence="4">
    <location>
        <begin position="202"/>
        <end position="225"/>
    </location>
</feature>
<dbReference type="PANTHER" id="PTHR46851">
    <property type="entry name" value="OS01G0884500 PROTEIN"/>
    <property type="match status" value="1"/>
</dbReference>
<dbReference type="EMBL" id="CM016554">
    <property type="protein sequence ID" value="TKW27201.1"/>
    <property type="molecule type" value="Genomic_DNA"/>
</dbReference>
<evidence type="ECO:0000259" key="7">
    <source>
        <dbReference type="PROSITE" id="PS51925"/>
    </source>
</evidence>
<dbReference type="SMART" id="SM00719">
    <property type="entry name" value="Plus3"/>
    <property type="match status" value="1"/>
</dbReference>
<feature type="region of interest" description="Disordered" evidence="4">
    <location>
        <begin position="202"/>
        <end position="229"/>
    </location>
</feature>
<evidence type="ECO:0000313" key="8">
    <source>
        <dbReference type="EMBL" id="TKW27201.1"/>
    </source>
</evidence>
<feature type="compositionally biased region" description="Basic and acidic residues" evidence="4">
    <location>
        <begin position="636"/>
        <end position="657"/>
    </location>
</feature>